<dbReference type="EMBL" id="HACG01013867">
    <property type="protein sequence ID" value="CEK60732.1"/>
    <property type="molecule type" value="Transcribed_RNA"/>
</dbReference>
<sequence>SNLTRTQETSDLFCDNPGVSDLFCDNYNASDLSDTMINKKIPSISRSFIQSKNIVTRSRTNLFVAMSNDERLSNQQDYSEVLDLSCKDELHSNKTEDRMISSVDVDMNNNAMG</sequence>
<reference evidence="1" key="1">
    <citation type="submission" date="2014-12" db="EMBL/GenBank/DDBJ databases">
        <title>Insight into the proteome of Arion vulgaris.</title>
        <authorList>
            <person name="Aradska J."/>
            <person name="Bulat T."/>
            <person name="Smidak R."/>
            <person name="Sarate P."/>
            <person name="Gangsoo J."/>
            <person name="Sialana F."/>
            <person name="Bilban M."/>
            <person name="Lubec G."/>
        </authorList>
    </citation>
    <scope>NUCLEOTIDE SEQUENCE</scope>
    <source>
        <tissue evidence="1">Skin</tissue>
    </source>
</reference>
<name>A0A0B6YX62_9EUPU</name>
<protein>
    <submittedName>
        <fullName evidence="1">Uncharacterized protein</fullName>
    </submittedName>
</protein>
<proteinExistence type="predicted"/>
<feature type="non-terminal residue" evidence="1">
    <location>
        <position position="1"/>
    </location>
</feature>
<accession>A0A0B6YX62</accession>
<gene>
    <name evidence="1" type="primary">ORF40249</name>
</gene>
<organism evidence="1">
    <name type="scientific">Arion vulgaris</name>
    <dbReference type="NCBI Taxonomy" id="1028688"/>
    <lineage>
        <taxon>Eukaryota</taxon>
        <taxon>Metazoa</taxon>
        <taxon>Spiralia</taxon>
        <taxon>Lophotrochozoa</taxon>
        <taxon>Mollusca</taxon>
        <taxon>Gastropoda</taxon>
        <taxon>Heterobranchia</taxon>
        <taxon>Euthyneura</taxon>
        <taxon>Panpulmonata</taxon>
        <taxon>Eupulmonata</taxon>
        <taxon>Stylommatophora</taxon>
        <taxon>Helicina</taxon>
        <taxon>Arionoidea</taxon>
        <taxon>Arionidae</taxon>
        <taxon>Arion</taxon>
    </lineage>
</organism>
<feature type="non-terminal residue" evidence="1">
    <location>
        <position position="113"/>
    </location>
</feature>
<dbReference type="AlphaFoldDB" id="A0A0B6YX62"/>
<evidence type="ECO:0000313" key="1">
    <source>
        <dbReference type="EMBL" id="CEK60732.1"/>
    </source>
</evidence>